<accession>A0A554LKM7</accession>
<dbReference type="Pfam" id="PF13196">
    <property type="entry name" value="DUF4012"/>
    <property type="match status" value="1"/>
</dbReference>
<reference evidence="2 3" key="1">
    <citation type="submission" date="2017-07" db="EMBL/GenBank/DDBJ databases">
        <title>Mechanisms for carbon and nitrogen cycling indicate functional differentiation within the Candidate Phyla Radiation.</title>
        <authorList>
            <person name="Danczak R.E."/>
            <person name="Johnston M.D."/>
            <person name="Kenah C."/>
            <person name="Slattery M."/>
            <person name="Wrighton K.C."/>
            <person name="Wilkins M.J."/>
        </authorList>
    </citation>
    <scope>NUCLEOTIDE SEQUENCE [LARGE SCALE GENOMIC DNA]</scope>
    <source>
        <strain evidence="2">Licking1014_7</strain>
    </source>
</reference>
<keyword evidence="1" id="KW-1133">Transmembrane helix</keyword>
<comment type="caution">
    <text evidence="2">The sequence shown here is derived from an EMBL/GenBank/DDBJ whole genome shotgun (WGS) entry which is preliminary data.</text>
</comment>
<evidence type="ECO:0008006" key="4">
    <source>
        <dbReference type="Google" id="ProtNLM"/>
    </source>
</evidence>
<keyword evidence="1" id="KW-0472">Membrane</keyword>
<keyword evidence="1" id="KW-0812">Transmembrane</keyword>
<evidence type="ECO:0000313" key="3">
    <source>
        <dbReference type="Proteomes" id="UP000315689"/>
    </source>
</evidence>
<dbReference type="Proteomes" id="UP000315689">
    <property type="component" value="Unassembled WGS sequence"/>
</dbReference>
<dbReference type="InterPro" id="IPR025101">
    <property type="entry name" value="DUF4012"/>
</dbReference>
<evidence type="ECO:0000256" key="1">
    <source>
        <dbReference type="SAM" id="Phobius"/>
    </source>
</evidence>
<dbReference type="AlphaFoldDB" id="A0A554LKM7"/>
<gene>
    <name evidence="2" type="ORF">CEN89_87</name>
</gene>
<name>A0A554LKM7_9BACT</name>
<organism evidence="2 3">
    <name type="scientific">Candidatus Berkelbacteria bacterium Licking1014_7</name>
    <dbReference type="NCBI Taxonomy" id="2017147"/>
    <lineage>
        <taxon>Bacteria</taxon>
        <taxon>Candidatus Berkelbacteria</taxon>
    </lineage>
</organism>
<evidence type="ECO:0000313" key="2">
    <source>
        <dbReference type="EMBL" id="TSC93412.1"/>
    </source>
</evidence>
<proteinExistence type="predicted"/>
<feature type="transmembrane region" description="Helical" evidence="1">
    <location>
        <begin position="42"/>
        <end position="62"/>
    </location>
</feature>
<dbReference type="EMBL" id="VMGK01000002">
    <property type="protein sequence ID" value="TSC93412.1"/>
    <property type="molecule type" value="Genomic_DNA"/>
</dbReference>
<sequence>MRKQIDNIYRTSVSPNFGLPITVRIQHPHQEAKKKPARGSFFWFKLLIILVIFFGSITTTFYHKAIASTIDLVKLYDDGKYLMLFQNNTELRPTGGFIGSFATFEINHKKIKNFLVETNIYHQDNEFKSANFVAQPKVLQQWLGEGNSWSLHDSNWEADFERASSDIEWFYETEYQDKINGILAINASALKNILEITGAVKLDDGTMIDSTNVLAEIQQEVEYDYFTNPQNLAVDEPKTIIKELLPKIIEKIRQTSSVKLWSVALDLIERKNILFYFNDNRQSIVKARNWGGKISSDKIHNNYLHINNANLGGGKSSLSVIQQTVYELDEHTVKLSITRTNLERSDKYPTQTNKNYLRVYLPKGAQLENFLINGKVEKINETNLEYEKNVFGFWFDADVGMSKVAQLVIKLPQNIDTQELILQKQSGAENEIYIIKNKGKSIFEGMLGKDELILME</sequence>
<protein>
    <recommendedName>
        <fullName evidence="4">DUF4012 domain-containing protein</fullName>
    </recommendedName>
</protein>